<feature type="region of interest" description="Disordered" evidence="4">
    <location>
        <begin position="313"/>
        <end position="333"/>
    </location>
</feature>
<dbReference type="SMART" id="SM00369">
    <property type="entry name" value="LRR_TYP"/>
    <property type="match status" value="5"/>
</dbReference>
<protein>
    <recommendedName>
        <fullName evidence="9">LRRCT domain-containing protein</fullName>
    </recommendedName>
</protein>
<keyword evidence="5" id="KW-0472">Membrane</keyword>
<keyword evidence="2 6" id="KW-0732">Signal</keyword>
<organism evidence="7 8">
    <name type="scientific">Triplophysa tibetana</name>
    <dbReference type="NCBI Taxonomy" id="1572043"/>
    <lineage>
        <taxon>Eukaryota</taxon>
        <taxon>Metazoa</taxon>
        <taxon>Chordata</taxon>
        <taxon>Craniata</taxon>
        <taxon>Vertebrata</taxon>
        <taxon>Euteleostomi</taxon>
        <taxon>Actinopterygii</taxon>
        <taxon>Neopterygii</taxon>
        <taxon>Teleostei</taxon>
        <taxon>Ostariophysi</taxon>
        <taxon>Cypriniformes</taxon>
        <taxon>Nemacheilidae</taxon>
        <taxon>Triplophysa</taxon>
    </lineage>
</organism>
<keyword evidence="5" id="KW-0812">Transmembrane</keyword>
<feature type="compositionally biased region" description="Polar residues" evidence="4">
    <location>
        <begin position="254"/>
        <end position="263"/>
    </location>
</feature>
<dbReference type="InterPro" id="IPR050541">
    <property type="entry name" value="LRR_TM_domain-containing"/>
</dbReference>
<feature type="chain" id="PRO_5022683111" description="LRRCT domain-containing protein" evidence="6">
    <location>
        <begin position="23"/>
        <end position="835"/>
    </location>
</feature>
<evidence type="ECO:0000313" key="7">
    <source>
        <dbReference type="EMBL" id="KAA0716361.1"/>
    </source>
</evidence>
<feature type="compositionally biased region" description="Basic and acidic residues" evidence="4">
    <location>
        <begin position="742"/>
        <end position="789"/>
    </location>
</feature>
<feature type="region of interest" description="Disordered" evidence="4">
    <location>
        <begin position="714"/>
        <end position="789"/>
    </location>
</feature>
<dbReference type="AlphaFoldDB" id="A0A5A9P5A6"/>
<reference evidence="7 8" key="1">
    <citation type="journal article" date="2019" name="Mol. Ecol. Resour.">
        <title>Chromosome-level genome assembly of Triplophysa tibetana, a fish adapted to the harsh high-altitude environment of the Tibetan Plateau.</title>
        <authorList>
            <person name="Yang X."/>
            <person name="Liu H."/>
            <person name="Ma Z."/>
            <person name="Zou Y."/>
            <person name="Zou M."/>
            <person name="Mao Y."/>
            <person name="Li X."/>
            <person name="Wang H."/>
            <person name="Chen T."/>
            <person name="Wang W."/>
            <person name="Yang R."/>
        </authorList>
    </citation>
    <scope>NUCLEOTIDE SEQUENCE [LARGE SCALE GENOMIC DNA]</scope>
    <source>
        <strain evidence="7">TTIB1903HZAU</strain>
        <tissue evidence="7">Muscle</tissue>
    </source>
</reference>
<keyword evidence="8" id="KW-1185">Reference proteome</keyword>
<dbReference type="GO" id="GO:0005886">
    <property type="term" value="C:plasma membrane"/>
    <property type="evidence" value="ECO:0007669"/>
    <property type="project" value="TreeGrafter"/>
</dbReference>
<dbReference type="PROSITE" id="PS51450">
    <property type="entry name" value="LRR"/>
    <property type="match status" value="2"/>
</dbReference>
<evidence type="ECO:0000256" key="2">
    <source>
        <dbReference type="ARBA" id="ARBA00022729"/>
    </source>
</evidence>
<evidence type="ECO:0000256" key="3">
    <source>
        <dbReference type="ARBA" id="ARBA00022737"/>
    </source>
</evidence>
<keyword evidence="3" id="KW-0677">Repeat</keyword>
<evidence type="ECO:0000256" key="6">
    <source>
        <dbReference type="SAM" id="SignalP"/>
    </source>
</evidence>
<dbReference type="InterPro" id="IPR003591">
    <property type="entry name" value="Leu-rich_rpt_typical-subtyp"/>
</dbReference>
<evidence type="ECO:0000256" key="5">
    <source>
        <dbReference type="SAM" id="Phobius"/>
    </source>
</evidence>
<gene>
    <name evidence="7" type="ORF">E1301_Tti001796</name>
</gene>
<evidence type="ECO:0000256" key="4">
    <source>
        <dbReference type="SAM" id="MobiDB-lite"/>
    </source>
</evidence>
<accession>A0A5A9P5A6</accession>
<evidence type="ECO:0000313" key="8">
    <source>
        <dbReference type="Proteomes" id="UP000324632"/>
    </source>
</evidence>
<dbReference type="PANTHER" id="PTHR24369:SF210">
    <property type="entry name" value="CHAOPTIN-RELATED"/>
    <property type="match status" value="1"/>
</dbReference>
<dbReference type="SUPFAM" id="SSF52058">
    <property type="entry name" value="L domain-like"/>
    <property type="match status" value="1"/>
</dbReference>
<comment type="caution">
    <text evidence="7">The sequence shown here is derived from an EMBL/GenBank/DDBJ whole genome shotgun (WGS) entry which is preliminary data.</text>
</comment>
<dbReference type="PROSITE" id="PS51257">
    <property type="entry name" value="PROKAR_LIPOPROTEIN"/>
    <property type="match status" value="1"/>
</dbReference>
<keyword evidence="1" id="KW-0433">Leucine-rich repeat</keyword>
<dbReference type="Pfam" id="PF13855">
    <property type="entry name" value="LRR_8"/>
    <property type="match status" value="1"/>
</dbReference>
<feature type="region of interest" description="Disordered" evidence="4">
    <location>
        <begin position="254"/>
        <end position="279"/>
    </location>
</feature>
<feature type="transmembrane region" description="Helical" evidence="5">
    <location>
        <begin position="286"/>
        <end position="307"/>
    </location>
</feature>
<dbReference type="PANTHER" id="PTHR24369">
    <property type="entry name" value="ANTIGEN BSP, PUTATIVE-RELATED"/>
    <property type="match status" value="1"/>
</dbReference>
<dbReference type="InterPro" id="IPR032675">
    <property type="entry name" value="LRR_dom_sf"/>
</dbReference>
<feature type="signal peptide" evidence="6">
    <location>
        <begin position="1"/>
        <end position="22"/>
    </location>
</feature>
<evidence type="ECO:0000256" key="1">
    <source>
        <dbReference type="ARBA" id="ARBA00022614"/>
    </source>
</evidence>
<dbReference type="Proteomes" id="UP000324632">
    <property type="component" value="Chromosome 9"/>
</dbReference>
<dbReference type="EMBL" id="SOYY01000009">
    <property type="protein sequence ID" value="KAA0716361.1"/>
    <property type="molecule type" value="Genomic_DNA"/>
</dbReference>
<feature type="region of interest" description="Disordered" evidence="4">
    <location>
        <begin position="471"/>
        <end position="506"/>
    </location>
</feature>
<name>A0A5A9P5A6_9TELE</name>
<feature type="compositionally biased region" description="Basic and acidic residues" evidence="4">
    <location>
        <begin position="477"/>
        <end position="491"/>
    </location>
</feature>
<dbReference type="InterPro" id="IPR001611">
    <property type="entry name" value="Leu-rich_rpt"/>
</dbReference>
<sequence>MFFKMHALLVLIVFQCINVAWLQSCIYTETDYVCKEIPRDYPAGLTSLILFVSDLGEINSPMFNSTNLTSVTSLTMTQAGVTAVAPQTFNKFHNLKNLILDSNHLSHVSSEWFSHPDALETLRLSNNKITILDRNSLFGMTNLLALNLSRNDIHTISQTSFMGISKLRQLDLSNNKMTKLSVDVLRPLNGTKIRLDGNRWDCSCSFSFRNFANFLRDLQNASLLENEMMVSCESPLELKGKPVWQVPECNFQTTEHPTTSSPVTGHPATGGPTSTTKPLTMKPSTLISLIVVLCALVLVICVLSVLYHRKRERKHQQTIKPSPATSERETTKNNREGVQCKILEPTENTTTQMLPRSHQTRVANEMMSQIYHIYSSEVYQSREPTKRVSSAGPILCRTEMFCQEMETEADTEKVSTMKQDEYYDGCVRSEHQEDNVRGNAGVCEGAEHKIDGRMRIELDEKTTSLKDEVINATETLGSRDDGLDKETDETKAGTSMDSEVNTHKERLDRDLIEDAEANRAIPHGERSTDQVMENAENLPYLTIGADPENQISVVEESSAQDGNRSGPLRSIRRVLTWPPTAVQWKKQWLQNQHVLNVFPKVIFVTGYTPFQHTVYPTTLPVAPHSNALEFLPENALPREDVRFIIDGDTRWGNVESCTRKILHFNAQESLSGYTSPGMDVGIISTAETWRSDLFSQNSPVDESDARSQLFTVLHPSSGGSYSGETINKADDFKKTQSVKKNRRDDLKRSELRKQSRQDENAARAQKNDQKVQKNDNSRPHVGDSPKDASVEHTSIGLLHEVVENHGRWTRARWRQTQINKQKLRQQRQAMGDESR</sequence>
<evidence type="ECO:0008006" key="9">
    <source>
        <dbReference type="Google" id="ProtNLM"/>
    </source>
</evidence>
<keyword evidence="5" id="KW-1133">Transmembrane helix</keyword>
<proteinExistence type="predicted"/>
<dbReference type="Gene3D" id="3.80.10.10">
    <property type="entry name" value="Ribonuclease Inhibitor"/>
    <property type="match status" value="2"/>
</dbReference>